<evidence type="ECO:0000256" key="1">
    <source>
        <dbReference type="SAM" id="MobiDB-lite"/>
    </source>
</evidence>
<dbReference type="GO" id="GO:0005737">
    <property type="term" value="C:cytoplasm"/>
    <property type="evidence" value="ECO:0007669"/>
    <property type="project" value="TreeGrafter"/>
</dbReference>
<dbReference type="InterPro" id="IPR051783">
    <property type="entry name" value="NAD(P)-dependent_oxidoreduct"/>
</dbReference>
<feature type="region of interest" description="Disordered" evidence="1">
    <location>
        <begin position="325"/>
        <end position="353"/>
    </location>
</feature>
<dbReference type="OrthoDB" id="3338687at2"/>
<organism evidence="3 4">
    <name type="scientific">Actinomadura pelletieri DSM 43383</name>
    <dbReference type="NCBI Taxonomy" id="1120940"/>
    <lineage>
        <taxon>Bacteria</taxon>
        <taxon>Bacillati</taxon>
        <taxon>Actinomycetota</taxon>
        <taxon>Actinomycetes</taxon>
        <taxon>Streptosporangiales</taxon>
        <taxon>Thermomonosporaceae</taxon>
        <taxon>Actinomadura</taxon>
    </lineage>
</organism>
<dbReference type="Gene3D" id="3.40.50.720">
    <property type="entry name" value="NAD(P)-binding Rossmann-like Domain"/>
    <property type="match status" value="1"/>
</dbReference>
<name>A0A495QLX0_9ACTN</name>
<evidence type="ECO:0000259" key="2">
    <source>
        <dbReference type="Pfam" id="PF01370"/>
    </source>
</evidence>
<gene>
    <name evidence="3" type="ORF">BZB76_4209</name>
</gene>
<dbReference type="InterPro" id="IPR001509">
    <property type="entry name" value="Epimerase_deHydtase"/>
</dbReference>
<dbReference type="Pfam" id="PF01370">
    <property type="entry name" value="Epimerase"/>
    <property type="match status" value="1"/>
</dbReference>
<dbReference type="Proteomes" id="UP000274601">
    <property type="component" value="Unassembled WGS sequence"/>
</dbReference>
<dbReference type="GO" id="GO:0004029">
    <property type="term" value="F:aldehyde dehydrogenase (NAD+) activity"/>
    <property type="evidence" value="ECO:0007669"/>
    <property type="project" value="TreeGrafter"/>
</dbReference>
<evidence type="ECO:0000313" key="3">
    <source>
        <dbReference type="EMBL" id="RKS73516.1"/>
    </source>
</evidence>
<evidence type="ECO:0000313" key="4">
    <source>
        <dbReference type="Proteomes" id="UP000274601"/>
    </source>
</evidence>
<dbReference type="SUPFAM" id="SSF51735">
    <property type="entry name" value="NAD(P)-binding Rossmann-fold domains"/>
    <property type="match status" value="1"/>
</dbReference>
<accession>A0A495QLX0</accession>
<sequence length="353" mass="37121">MRVVVTGATGNIGTNTVRALAADPAVTAITGLARRRPDRRTAPGGDAVEWVEADVTDSDLVPVMRGADVVVHLAWLFQPTHRPAVTWDANVVGSARVFDAAARAGVSALVYSSSIGAYSPGPKDRPVDESWPTHGWPGAAYSREKAYVERLLDAFESSNPTCRVVRIRPGFIFERQSASQQRRLFAGPLLPGRLVRPGVIPVVPDMPGLRLQALHSADAGEAFRLAVTGAARGAFNIAAEPVLDAAELADILGARTVRVPVRGARAALAAAWTLHLVPASPGLFDLVLQVPLMDTARARDVLGWAPRHTARDAITEFLEGLRTGAGRGTPPLAPGAGGPGRVGEVASGVGRRP</sequence>
<protein>
    <submittedName>
        <fullName evidence="3">Nucleoside-diphosphate-sugar epimerase</fullName>
    </submittedName>
</protein>
<feature type="domain" description="NAD-dependent epimerase/dehydratase" evidence="2">
    <location>
        <begin position="3"/>
        <end position="170"/>
    </location>
</feature>
<keyword evidence="4" id="KW-1185">Reference proteome</keyword>
<reference evidence="3 4" key="1">
    <citation type="submission" date="2018-10" db="EMBL/GenBank/DDBJ databases">
        <title>Genomic Encyclopedia of Archaeal and Bacterial Type Strains, Phase II (KMG-II): from individual species to whole genera.</title>
        <authorList>
            <person name="Goeker M."/>
        </authorList>
    </citation>
    <scope>NUCLEOTIDE SEQUENCE [LARGE SCALE GENOMIC DNA]</scope>
    <source>
        <strain evidence="3 4">DSM 43383</strain>
    </source>
</reference>
<dbReference type="AlphaFoldDB" id="A0A495QLX0"/>
<dbReference type="PANTHER" id="PTHR48079:SF6">
    <property type="entry name" value="NAD(P)-BINDING DOMAIN-CONTAINING PROTEIN-RELATED"/>
    <property type="match status" value="1"/>
</dbReference>
<dbReference type="InterPro" id="IPR036291">
    <property type="entry name" value="NAD(P)-bd_dom_sf"/>
</dbReference>
<comment type="caution">
    <text evidence="3">The sequence shown here is derived from an EMBL/GenBank/DDBJ whole genome shotgun (WGS) entry which is preliminary data.</text>
</comment>
<dbReference type="EMBL" id="RBWU01000004">
    <property type="protein sequence ID" value="RKS73516.1"/>
    <property type="molecule type" value="Genomic_DNA"/>
</dbReference>
<dbReference type="PANTHER" id="PTHR48079">
    <property type="entry name" value="PROTEIN YEEZ"/>
    <property type="match status" value="1"/>
</dbReference>
<proteinExistence type="predicted"/>
<dbReference type="RefSeq" id="WP_121435998.1">
    <property type="nucleotide sequence ID" value="NZ_RBWU01000004.1"/>
</dbReference>